<keyword evidence="3" id="KW-1185">Reference proteome</keyword>
<evidence type="ECO:0000259" key="1">
    <source>
        <dbReference type="Pfam" id="PF01370"/>
    </source>
</evidence>
<dbReference type="PANTHER" id="PTHR48079">
    <property type="entry name" value="PROTEIN YEEZ"/>
    <property type="match status" value="1"/>
</dbReference>
<protein>
    <submittedName>
        <fullName evidence="2">Nucleoside-diphosphate-sugar epimerase</fullName>
    </submittedName>
</protein>
<dbReference type="InterPro" id="IPR051783">
    <property type="entry name" value="NAD(P)-dependent_oxidoreduct"/>
</dbReference>
<dbReference type="InterPro" id="IPR001509">
    <property type="entry name" value="Epimerase_deHydtase"/>
</dbReference>
<dbReference type="PANTHER" id="PTHR48079:SF6">
    <property type="entry name" value="NAD(P)-BINDING DOMAIN-CONTAINING PROTEIN-RELATED"/>
    <property type="match status" value="1"/>
</dbReference>
<dbReference type="GO" id="GO:0005737">
    <property type="term" value="C:cytoplasm"/>
    <property type="evidence" value="ECO:0007669"/>
    <property type="project" value="TreeGrafter"/>
</dbReference>
<evidence type="ECO:0000313" key="3">
    <source>
        <dbReference type="Proteomes" id="UP000076532"/>
    </source>
</evidence>
<evidence type="ECO:0000313" key="2">
    <source>
        <dbReference type="EMBL" id="KZP27414.1"/>
    </source>
</evidence>
<dbReference type="GO" id="GO:0004029">
    <property type="term" value="F:aldehyde dehydrogenase (NAD+) activity"/>
    <property type="evidence" value="ECO:0007669"/>
    <property type="project" value="TreeGrafter"/>
</dbReference>
<dbReference type="OrthoDB" id="2130169at2759"/>
<organism evidence="2 3">
    <name type="scientific">Athelia psychrophila</name>
    <dbReference type="NCBI Taxonomy" id="1759441"/>
    <lineage>
        <taxon>Eukaryota</taxon>
        <taxon>Fungi</taxon>
        <taxon>Dikarya</taxon>
        <taxon>Basidiomycota</taxon>
        <taxon>Agaricomycotina</taxon>
        <taxon>Agaricomycetes</taxon>
        <taxon>Agaricomycetidae</taxon>
        <taxon>Atheliales</taxon>
        <taxon>Atheliaceae</taxon>
        <taxon>Athelia</taxon>
    </lineage>
</organism>
<proteinExistence type="predicted"/>
<dbReference type="InterPro" id="IPR036291">
    <property type="entry name" value="NAD(P)-bd_dom_sf"/>
</dbReference>
<dbReference type="AlphaFoldDB" id="A0A166QQ42"/>
<sequence length="354" mass="37703">MSQQKIFITGASGYIGGSVLHGLTQAFKADRVEITALVRNEEKAAKITAAHPDVKIAIGDFDSVDVIEKAAEESNIVIHTVSDNLVAINAILAGLNRRAAPSFLIHTSGTALVADVEPSSYGEAPTKTWSDITDMPEISTFPEEGHLHRHVDKLILPLSAATNNKIRTAIVCPPDIYGRGTGTGNNQSILIPLYAELIGADPGAGAFVVGAGKNIKSFSHIRDVVDVFLLLASEALQPGGGKADWGSDGFYFTATSTVSFPELAEKFVAVAKERGWLPPTTPDAVQHRSVEDMKPLFNGLGAYMWGANAVTSSDRAKKVFGWTGNAPSWQECLEEDVKAAFGAARTDSLKWLTG</sequence>
<dbReference type="Gene3D" id="3.40.50.720">
    <property type="entry name" value="NAD(P)-binding Rossmann-like Domain"/>
    <property type="match status" value="1"/>
</dbReference>
<gene>
    <name evidence="2" type="ORF">FIBSPDRAFT_928207</name>
</gene>
<accession>A0A166QQ42</accession>
<feature type="domain" description="NAD-dependent epimerase/dehydratase" evidence="1">
    <location>
        <begin position="6"/>
        <end position="234"/>
    </location>
</feature>
<name>A0A166QQ42_9AGAM</name>
<dbReference type="EMBL" id="KV417509">
    <property type="protein sequence ID" value="KZP27414.1"/>
    <property type="molecule type" value="Genomic_DNA"/>
</dbReference>
<dbReference type="Pfam" id="PF01370">
    <property type="entry name" value="Epimerase"/>
    <property type="match status" value="1"/>
</dbReference>
<dbReference type="Proteomes" id="UP000076532">
    <property type="component" value="Unassembled WGS sequence"/>
</dbReference>
<dbReference type="SUPFAM" id="SSF51735">
    <property type="entry name" value="NAD(P)-binding Rossmann-fold domains"/>
    <property type="match status" value="1"/>
</dbReference>
<dbReference type="STRING" id="436010.A0A166QQ42"/>
<reference evidence="2 3" key="1">
    <citation type="journal article" date="2016" name="Mol. Biol. Evol.">
        <title>Comparative Genomics of Early-Diverging Mushroom-Forming Fungi Provides Insights into the Origins of Lignocellulose Decay Capabilities.</title>
        <authorList>
            <person name="Nagy L.G."/>
            <person name="Riley R."/>
            <person name="Tritt A."/>
            <person name="Adam C."/>
            <person name="Daum C."/>
            <person name="Floudas D."/>
            <person name="Sun H."/>
            <person name="Yadav J.S."/>
            <person name="Pangilinan J."/>
            <person name="Larsson K.H."/>
            <person name="Matsuura K."/>
            <person name="Barry K."/>
            <person name="Labutti K."/>
            <person name="Kuo R."/>
            <person name="Ohm R.A."/>
            <person name="Bhattacharya S.S."/>
            <person name="Shirouzu T."/>
            <person name="Yoshinaga Y."/>
            <person name="Martin F.M."/>
            <person name="Grigoriev I.V."/>
            <person name="Hibbett D.S."/>
        </authorList>
    </citation>
    <scope>NUCLEOTIDE SEQUENCE [LARGE SCALE GENOMIC DNA]</scope>
    <source>
        <strain evidence="2 3">CBS 109695</strain>
    </source>
</reference>